<organism evidence="1 2">
    <name type="scientific">Oceanobacillus kimchii</name>
    <dbReference type="NCBI Taxonomy" id="746691"/>
    <lineage>
        <taxon>Bacteria</taxon>
        <taxon>Bacillati</taxon>
        <taxon>Bacillota</taxon>
        <taxon>Bacilli</taxon>
        <taxon>Bacillales</taxon>
        <taxon>Bacillaceae</taxon>
        <taxon>Oceanobacillus</taxon>
    </lineage>
</organism>
<proteinExistence type="predicted"/>
<protein>
    <recommendedName>
        <fullName evidence="3">YlbE-like protein</fullName>
    </recommendedName>
</protein>
<name>A0ABQ5TJX2_9BACI</name>
<evidence type="ECO:0008006" key="3">
    <source>
        <dbReference type="Google" id="ProtNLM"/>
    </source>
</evidence>
<gene>
    <name evidence="1" type="ORF">MACH08_16680</name>
</gene>
<dbReference type="EMBL" id="BSKO01000001">
    <property type="protein sequence ID" value="GLO65884.1"/>
    <property type="molecule type" value="Genomic_DNA"/>
</dbReference>
<comment type="caution">
    <text evidence="1">The sequence shown here is derived from an EMBL/GenBank/DDBJ whole genome shotgun (WGS) entry which is preliminary data.</text>
</comment>
<sequence>MDPSVQKYLKDNPKLAEFIRYNPMWYRYLMRDPANIDKMKKEAKKFYGKTFPQQVNTISGQIQMARMLAEMAKAMKD</sequence>
<reference evidence="1 2" key="1">
    <citation type="submission" date="2023-02" db="EMBL/GenBank/DDBJ databases">
        <title>Oceanobacillus kimchii IFOP_LL358 isolated form Alexandrium catenella lab strain.</title>
        <authorList>
            <person name="Gajardo G."/>
            <person name="Ueki S."/>
            <person name="Maruyama F."/>
        </authorList>
    </citation>
    <scope>NUCLEOTIDE SEQUENCE [LARGE SCALE GENOMIC DNA]</scope>
    <source>
        <strain evidence="1 2">IFOP_LL358</strain>
    </source>
</reference>
<accession>A0ABQ5TJX2</accession>
<dbReference type="Proteomes" id="UP001275436">
    <property type="component" value="Unassembled WGS sequence"/>
</dbReference>
<evidence type="ECO:0000313" key="2">
    <source>
        <dbReference type="Proteomes" id="UP001275436"/>
    </source>
</evidence>
<dbReference type="RefSeq" id="WP_017796565.1">
    <property type="nucleotide sequence ID" value="NZ_BSKO01000001.1"/>
</dbReference>
<dbReference type="InterPro" id="IPR025613">
    <property type="entry name" value="YlbE"/>
</dbReference>
<dbReference type="Pfam" id="PF14003">
    <property type="entry name" value="YlbE"/>
    <property type="match status" value="1"/>
</dbReference>
<evidence type="ECO:0000313" key="1">
    <source>
        <dbReference type="EMBL" id="GLO65884.1"/>
    </source>
</evidence>
<keyword evidence="2" id="KW-1185">Reference proteome</keyword>